<protein>
    <submittedName>
        <fullName evidence="7">Iron complex transport system substrate-binding protein</fullName>
    </submittedName>
</protein>
<dbReference type="RefSeq" id="WP_184302912.1">
    <property type="nucleotide sequence ID" value="NZ_JACHLP010000008.1"/>
</dbReference>
<keyword evidence="4" id="KW-0410">Iron transport</keyword>
<dbReference type="GO" id="GO:0030288">
    <property type="term" value="C:outer membrane-bounded periplasmic space"/>
    <property type="evidence" value="ECO:0007669"/>
    <property type="project" value="TreeGrafter"/>
</dbReference>
<comment type="caution">
    <text evidence="7">The sequence shown here is derived from an EMBL/GenBank/DDBJ whole genome shotgun (WGS) entry which is preliminary data.</text>
</comment>
<dbReference type="PANTHER" id="PTHR30532">
    <property type="entry name" value="IRON III DICITRATE-BINDING PERIPLASMIC PROTEIN"/>
    <property type="match status" value="1"/>
</dbReference>
<dbReference type="SUPFAM" id="SSF53807">
    <property type="entry name" value="Helical backbone' metal receptor"/>
    <property type="match status" value="1"/>
</dbReference>
<dbReference type="InterPro" id="IPR002491">
    <property type="entry name" value="ABC_transptr_periplasmic_BD"/>
</dbReference>
<keyword evidence="4" id="KW-0406">Ion transport</keyword>
<comment type="similarity">
    <text evidence="2">Belongs to the bacterial solute-binding protein 8 family.</text>
</comment>
<dbReference type="EMBL" id="JACHLP010000008">
    <property type="protein sequence ID" value="MBB4845230.1"/>
    <property type="molecule type" value="Genomic_DNA"/>
</dbReference>
<dbReference type="AlphaFoldDB" id="A0A840LAM8"/>
<comment type="subcellular location">
    <subcellularLocation>
        <location evidence="1">Cell envelope</location>
    </subcellularLocation>
</comment>
<dbReference type="GO" id="GO:1901678">
    <property type="term" value="P:iron coordination entity transport"/>
    <property type="evidence" value="ECO:0007669"/>
    <property type="project" value="UniProtKB-ARBA"/>
</dbReference>
<evidence type="ECO:0000256" key="4">
    <source>
        <dbReference type="ARBA" id="ARBA00022496"/>
    </source>
</evidence>
<keyword evidence="4" id="KW-0408">Iron</keyword>
<name>A0A840LAM8_9BURK</name>
<feature type="domain" description="Fe/B12 periplasmic-binding" evidence="6">
    <location>
        <begin position="46"/>
        <end position="309"/>
    </location>
</feature>
<dbReference type="InterPro" id="IPR051313">
    <property type="entry name" value="Bact_iron-sidero_bind"/>
</dbReference>
<evidence type="ECO:0000313" key="8">
    <source>
        <dbReference type="Proteomes" id="UP000562027"/>
    </source>
</evidence>
<proteinExistence type="inferred from homology"/>
<keyword evidence="3" id="KW-0813">Transport</keyword>
<gene>
    <name evidence="7" type="ORF">HNP55_003777</name>
</gene>
<accession>A0A840LAM8</accession>
<evidence type="ECO:0000259" key="6">
    <source>
        <dbReference type="PROSITE" id="PS50983"/>
    </source>
</evidence>
<dbReference type="Gene3D" id="3.40.50.1980">
    <property type="entry name" value="Nitrogenase molybdenum iron protein domain"/>
    <property type="match status" value="2"/>
</dbReference>
<evidence type="ECO:0000256" key="1">
    <source>
        <dbReference type="ARBA" id="ARBA00004196"/>
    </source>
</evidence>
<organism evidence="7 8">
    <name type="scientific">Roseateles oligotrophus</name>
    <dbReference type="NCBI Taxonomy" id="1769250"/>
    <lineage>
        <taxon>Bacteria</taxon>
        <taxon>Pseudomonadati</taxon>
        <taxon>Pseudomonadota</taxon>
        <taxon>Betaproteobacteria</taxon>
        <taxon>Burkholderiales</taxon>
        <taxon>Sphaerotilaceae</taxon>
        <taxon>Roseateles</taxon>
    </lineage>
</organism>
<evidence type="ECO:0000313" key="7">
    <source>
        <dbReference type="EMBL" id="MBB4845230.1"/>
    </source>
</evidence>
<dbReference type="PROSITE" id="PS50983">
    <property type="entry name" value="FE_B12_PBP"/>
    <property type="match status" value="1"/>
</dbReference>
<evidence type="ECO:0000256" key="3">
    <source>
        <dbReference type="ARBA" id="ARBA00022448"/>
    </source>
</evidence>
<keyword evidence="5" id="KW-0732">Signal</keyword>
<evidence type="ECO:0000256" key="2">
    <source>
        <dbReference type="ARBA" id="ARBA00008814"/>
    </source>
</evidence>
<evidence type="ECO:0000256" key="5">
    <source>
        <dbReference type="ARBA" id="ARBA00022729"/>
    </source>
</evidence>
<dbReference type="PANTHER" id="PTHR30532:SF25">
    <property type="entry name" value="IRON(III) DICITRATE-BINDING PERIPLASMIC PROTEIN"/>
    <property type="match status" value="1"/>
</dbReference>
<dbReference type="Pfam" id="PF01497">
    <property type="entry name" value="Peripla_BP_2"/>
    <property type="match status" value="1"/>
</dbReference>
<keyword evidence="8" id="KW-1185">Reference proteome</keyword>
<reference evidence="7 8" key="1">
    <citation type="submission" date="2020-08" db="EMBL/GenBank/DDBJ databases">
        <title>Functional genomics of gut bacteria from endangered species of beetles.</title>
        <authorList>
            <person name="Carlos-Shanley C."/>
        </authorList>
    </citation>
    <scope>NUCLEOTIDE SEQUENCE [LARGE SCALE GENOMIC DNA]</scope>
    <source>
        <strain evidence="7 8">S00239</strain>
    </source>
</reference>
<sequence>MLNRRVMSLGLAAGLALPLSGRAQPAGRKVQDALGRSQTLPTQASRVLALSERDLDAALALGLKPVAATLGRAQAGFPPYLAARAEGVASLGQFANPSMDRVLAARPDLILAGGLADAKLFAQLERIAPTVSTYRGPEPWTQSLQQLAAWLGREPAGADCLQRYQTRVAGLRQRLAAQQGRSVSLVRWTPQGPTYMKGQAFAGLLLGELGLLRPPRQQEPGAGHSAPLSSEALGEIDADWLLIGMFGSGAGHDPQALQALLKQPEFRELRAARAGRVRQVDAALWTVTGGPLAAMAVLDDVERLMLAAA</sequence>
<dbReference type="Proteomes" id="UP000562027">
    <property type="component" value="Unassembled WGS sequence"/>
</dbReference>